<keyword evidence="2" id="KW-1185">Reference proteome</keyword>
<gene>
    <name evidence="1" type="ORF">DFQ27_002428</name>
</gene>
<feature type="non-terminal residue" evidence="1">
    <location>
        <position position="114"/>
    </location>
</feature>
<feature type="non-terminal residue" evidence="1">
    <location>
        <position position="1"/>
    </location>
</feature>
<dbReference type="AlphaFoldDB" id="A0A9P6PL03"/>
<dbReference type="EMBL" id="JAAAJB010001902">
    <property type="protein sequence ID" value="KAG0247208.1"/>
    <property type="molecule type" value="Genomic_DNA"/>
</dbReference>
<comment type="caution">
    <text evidence="1">The sequence shown here is derived from an EMBL/GenBank/DDBJ whole genome shotgun (WGS) entry which is preliminary data.</text>
</comment>
<organism evidence="1 2">
    <name type="scientific">Actinomortierella ambigua</name>
    <dbReference type="NCBI Taxonomy" id="1343610"/>
    <lineage>
        <taxon>Eukaryota</taxon>
        <taxon>Fungi</taxon>
        <taxon>Fungi incertae sedis</taxon>
        <taxon>Mucoromycota</taxon>
        <taxon>Mortierellomycotina</taxon>
        <taxon>Mortierellomycetes</taxon>
        <taxon>Mortierellales</taxon>
        <taxon>Mortierellaceae</taxon>
        <taxon>Actinomortierella</taxon>
    </lineage>
</organism>
<evidence type="ECO:0000313" key="1">
    <source>
        <dbReference type="EMBL" id="KAG0247208.1"/>
    </source>
</evidence>
<proteinExistence type="predicted"/>
<dbReference type="OrthoDB" id="10659577at2759"/>
<accession>A0A9P6PL03</accession>
<name>A0A9P6PL03_9FUNG</name>
<sequence>RGQLVESLRQYDSDEEDLAASRRLLWPDRGDGRSFETLEDYEDDEEYHPMTLEQIREDIDQRARAAQLAPRPDFFEEEVVEAHDEALLCKTALGDSALDLGYCTDDEDLHRSET</sequence>
<evidence type="ECO:0000313" key="2">
    <source>
        <dbReference type="Proteomes" id="UP000807716"/>
    </source>
</evidence>
<reference evidence="1" key="1">
    <citation type="journal article" date="2020" name="Fungal Divers.">
        <title>Resolving the Mortierellaceae phylogeny through synthesis of multi-gene phylogenetics and phylogenomics.</title>
        <authorList>
            <person name="Vandepol N."/>
            <person name="Liber J."/>
            <person name="Desiro A."/>
            <person name="Na H."/>
            <person name="Kennedy M."/>
            <person name="Barry K."/>
            <person name="Grigoriev I.V."/>
            <person name="Miller A.N."/>
            <person name="O'Donnell K."/>
            <person name="Stajich J.E."/>
            <person name="Bonito G."/>
        </authorList>
    </citation>
    <scope>NUCLEOTIDE SEQUENCE</scope>
    <source>
        <strain evidence="1">BC1065</strain>
    </source>
</reference>
<protein>
    <submittedName>
        <fullName evidence="1">Uncharacterized protein</fullName>
    </submittedName>
</protein>
<dbReference type="Proteomes" id="UP000807716">
    <property type="component" value="Unassembled WGS sequence"/>
</dbReference>